<dbReference type="HOGENOM" id="CLU_2629569_0_0_2"/>
<reference evidence="1 4" key="1">
    <citation type="journal article" date="2015" name="ISME J.">
        <title>Elemental sulfur and acetate can support life of a novel strictly anaerobic haloarchaeon.</title>
        <authorList>
            <person name="Sorokin D.Y."/>
            <person name="Kublanov I.V."/>
            <person name="Gavrilov S.N."/>
            <person name="Rojo D."/>
            <person name="Roman P."/>
            <person name="Golyshin P.N."/>
            <person name="Slepak V.Z."/>
            <person name="Smedile F."/>
            <person name="Ferrer M."/>
            <person name="Messina E."/>
            <person name="La Cono V."/>
            <person name="Yakimov M.M."/>
        </authorList>
    </citation>
    <scope>NUCLEOTIDE SEQUENCE [LARGE SCALE GENOMIC DNA]</scope>
    <source>
        <strain evidence="1 4">HSR2</strain>
    </source>
</reference>
<accession>A0A0F7PFN8</accession>
<dbReference type="InterPro" id="IPR055809">
    <property type="entry name" value="DUF7385"/>
</dbReference>
<name>A0A0F7PFN8_9EURY</name>
<dbReference type="Proteomes" id="UP000069906">
    <property type="component" value="Chromosome"/>
</dbReference>
<keyword evidence="4" id="KW-1185">Reference proteome</keyword>
<dbReference type="EMBL" id="CP011564">
    <property type="protein sequence ID" value="ALG82743.1"/>
    <property type="molecule type" value="Genomic_DNA"/>
</dbReference>
<dbReference type="EMBL" id="CP008874">
    <property type="protein sequence ID" value="AKH98349.1"/>
    <property type="molecule type" value="Genomic_DNA"/>
</dbReference>
<organism evidence="1 4">
    <name type="scientific">Halanaeroarchaeum sulfurireducens</name>
    <dbReference type="NCBI Taxonomy" id="1604004"/>
    <lineage>
        <taxon>Archaea</taxon>
        <taxon>Methanobacteriati</taxon>
        <taxon>Methanobacteriota</taxon>
        <taxon>Stenosarchaea group</taxon>
        <taxon>Halobacteria</taxon>
        <taxon>Halobacteriales</taxon>
        <taxon>Halobacteriaceae</taxon>
        <taxon>Halanaeroarchaeum</taxon>
    </lineage>
</organism>
<dbReference type="AlphaFoldDB" id="A0A0F7PFN8"/>
<evidence type="ECO:0000313" key="1">
    <source>
        <dbReference type="EMBL" id="AKH98349.1"/>
    </source>
</evidence>
<evidence type="ECO:0000313" key="2">
    <source>
        <dbReference type="EMBL" id="ALG82743.1"/>
    </source>
</evidence>
<dbReference type="KEGG" id="hsu:HLASF_1878"/>
<reference evidence="2 3" key="3">
    <citation type="journal article" date="2016" name="Stand. Genomic Sci.">
        <title>Complete genome sequence of 'Halanaeroarchaeum sulfurireducens' M27-SA2, a sulfur-reducing and acetate-oxidizing haloarchaeon from the deep-sea hypersaline anoxic lake Medee.</title>
        <authorList>
            <person name="Messina E."/>
            <person name="Sorokin D.Y."/>
            <person name="Kublanov I.V."/>
            <person name="Toshchakov S."/>
            <person name="Lopatina A."/>
            <person name="Arcadi E."/>
            <person name="Smedile F."/>
            <person name="La Spada G."/>
            <person name="La Cono V."/>
            <person name="Yakimov M.M."/>
        </authorList>
    </citation>
    <scope>NUCLEOTIDE SEQUENCE [LARGE SCALE GENOMIC DNA]</scope>
    <source>
        <strain evidence="2 3">M27-SA2</strain>
    </source>
</reference>
<evidence type="ECO:0008006" key="5">
    <source>
        <dbReference type="Google" id="ProtNLM"/>
    </source>
</evidence>
<evidence type="ECO:0000313" key="4">
    <source>
        <dbReference type="Proteomes" id="UP000069906"/>
    </source>
</evidence>
<dbReference type="RefSeq" id="WP_050049018.1">
    <property type="nucleotide sequence ID" value="NZ_CP008874.1"/>
</dbReference>
<dbReference type="GeneID" id="26011198"/>
<dbReference type="OrthoDB" id="191000at2157"/>
<protein>
    <recommendedName>
        <fullName evidence="5">Flagella cluster protein</fullName>
    </recommendedName>
</protein>
<proteinExistence type="predicted"/>
<dbReference type="KEGG" id="hsf:HLASA_1864"/>
<reference evidence="3" key="2">
    <citation type="submission" date="2015-05" db="EMBL/GenBank/DDBJ databases">
        <title>Complete genome sequence of Halanaeroarchaeum sulfurireducens type strain M27-SA2, a sulfate-reducer haloarchaeon from marine anoxic lake Medee.</title>
        <authorList>
            <person name="Messina E."/>
            <person name="Kublanov I.V."/>
            <person name="Toshchakov S."/>
            <person name="Arcadi E."/>
            <person name="La Spada G."/>
            <person name="La Cono V."/>
            <person name="Yakimov M.M."/>
        </authorList>
    </citation>
    <scope>NUCLEOTIDE SEQUENCE [LARGE SCALE GENOMIC DNA]</scope>
    <source>
        <strain evidence="3">M27-SA2</strain>
    </source>
</reference>
<dbReference type="Pfam" id="PF24110">
    <property type="entry name" value="DUF7385"/>
    <property type="match status" value="1"/>
</dbReference>
<sequence length="81" mass="9099">MADLDVSEGFDLHEHRESFKLLRQGADSTHLENREDLECPACGAVFDRLFVTERETVTFSSSPEGPICLVRAPDQLLVLTH</sequence>
<dbReference type="STRING" id="1604004.HLASA_1864"/>
<evidence type="ECO:0000313" key="3">
    <source>
        <dbReference type="Proteomes" id="UP000060390"/>
    </source>
</evidence>
<dbReference type="Proteomes" id="UP000060390">
    <property type="component" value="Chromosome"/>
</dbReference>
<gene>
    <name evidence="2" type="ORF">HLASA_1864</name>
    <name evidence="1" type="ORF">HLASF_1878</name>
</gene>